<gene>
    <name evidence="3" type="ORF">OLX77_04580</name>
</gene>
<dbReference type="Pfam" id="PF10124">
    <property type="entry name" value="Mu-like_gpT"/>
    <property type="match status" value="3"/>
</dbReference>
<protein>
    <submittedName>
        <fullName evidence="3">Mu-like prophage major head subunit gpT family protein</fullName>
    </submittedName>
</protein>
<reference evidence="3" key="2">
    <citation type="submission" date="2022-10" db="EMBL/GenBank/DDBJ databases">
        <authorList>
            <person name="Aronson H.S."/>
        </authorList>
    </citation>
    <scope>NUCLEOTIDE SEQUENCE</scope>
    <source>
        <strain evidence="3">RS19-109</strain>
    </source>
</reference>
<keyword evidence="4" id="KW-1185">Reference proteome</keyword>
<dbReference type="InterPro" id="IPR018774">
    <property type="entry name" value="Phage_Mu_GpT"/>
</dbReference>
<evidence type="ECO:0000259" key="2">
    <source>
        <dbReference type="Pfam" id="PF10124"/>
    </source>
</evidence>
<dbReference type="AlphaFoldDB" id="A0A9X4RLR3"/>
<feature type="domain" description="Bacteriophage Mu GpT" evidence="2">
    <location>
        <begin position="56"/>
        <end position="205"/>
    </location>
</feature>
<reference evidence="3" key="1">
    <citation type="journal article" date="2022" name="bioRxiv">
        <title>Thiovibrio frasassiensisgen. nov., sp. nov., an autotrophic, elemental sulfur disproportionating bacterium isolated from sulfidic karst sediment, and proposal of Thiovibrionaceae fam. nov.</title>
        <authorList>
            <person name="Aronson H."/>
            <person name="Thomas C."/>
            <person name="Bhattacharyya M."/>
            <person name="Eckstein S."/>
            <person name="Jensen S."/>
            <person name="Barco R."/>
            <person name="Macalady J."/>
            <person name="Amend J."/>
        </authorList>
    </citation>
    <scope>NUCLEOTIDE SEQUENCE</scope>
    <source>
        <strain evidence="3">RS19-109</strain>
    </source>
</reference>
<evidence type="ECO:0000313" key="3">
    <source>
        <dbReference type="EMBL" id="MDG4475433.1"/>
    </source>
</evidence>
<comment type="caution">
    <text evidence="3">The sequence shown here is derived from an EMBL/GenBank/DDBJ whole genome shotgun (WGS) entry which is preliminary data.</text>
</comment>
<feature type="chain" id="PRO_5040782214" evidence="1">
    <location>
        <begin position="30"/>
        <end position="355"/>
    </location>
</feature>
<feature type="domain" description="Bacteriophage Mu GpT" evidence="2">
    <location>
        <begin position="218"/>
        <end position="281"/>
    </location>
</feature>
<name>A0A9X4RLR3_9BACT</name>
<feature type="signal peptide" evidence="1">
    <location>
        <begin position="1"/>
        <end position="29"/>
    </location>
</feature>
<dbReference type="Proteomes" id="UP001154240">
    <property type="component" value="Unassembled WGS sequence"/>
</dbReference>
<evidence type="ECO:0000256" key="1">
    <source>
        <dbReference type="SAM" id="SignalP"/>
    </source>
</evidence>
<proteinExistence type="predicted"/>
<sequence length="355" mass="38030">MFKGLCSLLLCLAGFVGLAILVSPEAATAAAMPGLPDFGAFGVAGMAGLIVNKANLEAVFINIKTTFNRAFDAAPSDWEKTTMKIPSGSSQNNYNWLSRFPKMREWIGDKVIKALAAFKYIVINKDWEATIAVDRNDIEDDTLGIYAIQAQEAGFSAKQLPGEIDTDLKNGAFANTCYDGQFFYDTDHPVGNGAEVPVASVSNKFAAVLSAANLAAVEASYGALRHAIMNFTDDEGRKLGLVPDLLEGPPALEAVMNIIATADKLQDNNPNPYKGTCTVKVNAGLTSATGYMLHVTSRPIKPFIYQERKAPVFVQATDPSSDAVFMRKEFKYGAEARAVGAYGLWQLSAASTGQG</sequence>
<accession>A0A9X4RLR3</accession>
<dbReference type="EMBL" id="JAPHEH010000001">
    <property type="protein sequence ID" value="MDG4475433.1"/>
    <property type="molecule type" value="Genomic_DNA"/>
</dbReference>
<organism evidence="3 4">
    <name type="scientific">Thiovibrio frasassiensis</name>
    <dbReference type="NCBI Taxonomy" id="2984131"/>
    <lineage>
        <taxon>Bacteria</taxon>
        <taxon>Pseudomonadati</taxon>
        <taxon>Thermodesulfobacteriota</taxon>
        <taxon>Desulfobulbia</taxon>
        <taxon>Desulfobulbales</taxon>
        <taxon>Thiovibrionaceae</taxon>
        <taxon>Thiovibrio</taxon>
    </lineage>
</organism>
<evidence type="ECO:0000313" key="4">
    <source>
        <dbReference type="Proteomes" id="UP001154240"/>
    </source>
</evidence>
<feature type="domain" description="Bacteriophage Mu GpT" evidence="2">
    <location>
        <begin position="287"/>
        <end position="352"/>
    </location>
</feature>
<keyword evidence="1" id="KW-0732">Signal</keyword>